<dbReference type="SUPFAM" id="SSF53448">
    <property type="entry name" value="Nucleotide-diphospho-sugar transferases"/>
    <property type="match status" value="1"/>
</dbReference>
<evidence type="ECO:0000313" key="1">
    <source>
        <dbReference type="EMBL" id="TDE05774.1"/>
    </source>
</evidence>
<dbReference type="Gene3D" id="3.90.550.10">
    <property type="entry name" value="Spore Coat Polysaccharide Biosynthesis Protein SpsA, Chain A"/>
    <property type="match status" value="1"/>
</dbReference>
<dbReference type="GO" id="GO:0016740">
    <property type="term" value="F:transferase activity"/>
    <property type="evidence" value="ECO:0007669"/>
    <property type="project" value="UniProtKB-KW"/>
</dbReference>
<evidence type="ECO:0000313" key="2">
    <source>
        <dbReference type="Proteomes" id="UP000294644"/>
    </source>
</evidence>
<organism evidence="1 2">
    <name type="scientific">Flavobacterium sandaracinum</name>
    <dbReference type="NCBI Taxonomy" id="2541733"/>
    <lineage>
        <taxon>Bacteria</taxon>
        <taxon>Pseudomonadati</taxon>
        <taxon>Bacteroidota</taxon>
        <taxon>Flavobacteriia</taxon>
        <taxon>Flavobacteriales</taxon>
        <taxon>Flavobacteriaceae</taxon>
        <taxon>Flavobacterium</taxon>
    </lineage>
</organism>
<dbReference type="OrthoDB" id="9798250at2"/>
<dbReference type="AlphaFoldDB" id="A0A4R5D3L8"/>
<dbReference type="PANTHER" id="PTHR36529:SF1">
    <property type="entry name" value="GLYCOSYLTRANSFERASE"/>
    <property type="match status" value="1"/>
</dbReference>
<dbReference type="InterPro" id="IPR029044">
    <property type="entry name" value="Nucleotide-diphossugar_trans"/>
</dbReference>
<dbReference type="Proteomes" id="UP000294644">
    <property type="component" value="Unassembled WGS sequence"/>
</dbReference>
<accession>A0A4R5D3L8</accession>
<reference evidence="1 2" key="1">
    <citation type="submission" date="2019-03" db="EMBL/GenBank/DDBJ databases">
        <title>Flavobacterium LB-D12 sp. nov., isolated from arctic soil.</title>
        <authorList>
            <person name="Chaudhary D.K."/>
        </authorList>
    </citation>
    <scope>NUCLEOTIDE SEQUENCE [LARGE SCALE GENOMIC DNA]</scope>
    <source>
        <strain evidence="1 2">LB-D12</strain>
    </source>
</reference>
<dbReference type="InterPro" id="IPR018641">
    <property type="entry name" value="Trfase_1_rSAM/seldom-assoc"/>
</dbReference>
<proteinExistence type="predicted"/>
<comment type="caution">
    <text evidence="1">The sequence shown here is derived from an EMBL/GenBank/DDBJ whole genome shotgun (WGS) entry which is preliminary data.</text>
</comment>
<dbReference type="PANTHER" id="PTHR36529">
    <property type="entry name" value="SLL1095 PROTEIN"/>
    <property type="match status" value="1"/>
</dbReference>
<keyword evidence="2" id="KW-1185">Reference proteome</keyword>
<protein>
    <submittedName>
        <fullName evidence="1">Glycosyltransferase</fullName>
    </submittedName>
</protein>
<dbReference type="Pfam" id="PF09837">
    <property type="entry name" value="DUF2064"/>
    <property type="match status" value="1"/>
</dbReference>
<dbReference type="EMBL" id="SMFN01000005">
    <property type="protein sequence ID" value="TDE05774.1"/>
    <property type="molecule type" value="Genomic_DNA"/>
</dbReference>
<name>A0A4R5D3L8_9FLAO</name>
<dbReference type="NCBIfam" id="TIGR04282">
    <property type="entry name" value="glyco_like_cofC"/>
    <property type="match status" value="1"/>
</dbReference>
<sequence>MKTDALLIFTRNPELGKVKTRLAKTIGDEKALIVYNDLLLHTRNETSALECDKFVFYDTMITDNDIWSEAIYQKKLQAGGDLGKRMQHAFETLFEMGYQNCIIIGSDLFDLKAAIIENAFKKIGDHDVVIGPAEDGGYYLLGLKASNTLIFQNKEWGTSTVFEATVRDLESYKICLLDRLNDIDTFDDLKRSSYDWAKLNRDRSVK</sequence>
<dbReference type="RefSeq" id="WP_132065446.1">
    <property type="nucleotide sequence ID" value="NZ_SMFN01000005.1"/>
</dbReference>
<gene>
    <name evidence="1" type="ORF">E0F91_06160</name>
</gene>
<keyword evidence="1" id="KW-0808">Transferase</keyword>